<dbReference type="Pfam" id="PF06094">
    <property type="entry name" value="GGACT"/>
    <property type="match status" value="1"/>
</dbReference>
<protein>
    <recommendedName>
        <fullName evidence="3">Gamma-glutamylcyclotransferase family protein</fullName>
    </recommendedName>
</protein>
<dbReference type="EMBL" id="NRRE01000026">
    <property type="protein sequence ID" value="MBK1697534.1"/>
    <property type="molecule type" value="Genomic_DNA"/>
</dbReference>
<accession>A0A934QIJ3</accession>
<reference evidence="5" key="1">
    <citation type="submission" date="2017-08" db="EMBL/GenBank/DDBJ databases">
        <authorList>
            <person name="Imhoff J.F."/>
            <person name="Rahn T."/>
            <person name="Kuenzel S."/>
            <person name="Neulinger S.C."/>
        </authorList>
    </citation>
    <scope>NUCLEOTIDE SEQUENCE</scope>
    <source>
        <strain evidence="5">DSM 9154</strain>
    </source>
</reference>
<dbReference type="InterPro" id="IPR039126">
    <property type="entry name" value="GGACT"/>
</dbReference>
<dbReference type="AlphaFoldDB" id="A0A934QIJ3"/>
<gene>
    <name evidence="5" type="ORF">CKO21_09790</name>
</gene>
<evidence type="ECO:0000256" key="3">
    <source>
        <dbReference type="RuleBase" id="RU367036"/>
    </source>
</evidence>
<feature type="active site" description="Proton acceptor" evidence="2">
    <location>
        <position position="91"/>
    </location>
</feature>
<feature type="domain" description="Gamma-glutamylcyclotransferase AIG2-like" evidence="4">
    <location>
        <begin position="25"/>
        <end position="116"/>
    </location>
</feature>
<dbReference type="GO" id="GO:0061929">
    <property type="term" value="F:gamma-glutamylaminecyclotransferase activity"/>
    <property type="evidence" value="ECO:0007669"/>
    <property type="project" value="InterPro"/>
</dbReference>
<dbReference type="RefSeq" id="WP_051432163.1">
    <property type="nucleotide sequence ID" value="NZ_NRRE01000026.1"/>
</dbReference>
<evidence type="ECO:0000313" key="6">
    <source>
        <dbReference type="Proteomes" id="UP000778970"/>
    </source>
</evidence>
<sequence length="149" mass="16407">MTFRRLGSQADTPFAAVRLCAQALVYGTLKPGERNHRLIADAHHHGPAQTAPNFRLLNADIPAADHGGAARIEGELLTITSEQLARMDRLEGHPDWYRRECVPLADGTWAWLYLHPISPSAPAYRVIERGIARWTGGQRGARRPAGGRA</sequence>
<evidence type="ECO:0000313" key="5">
    <source>
        <dbReference type="EMBL" id="MBK1697534.1"/>
    </source>
</evidence>
<dbReference type="Proteomes" id="UP000778970">
    <property type="component" value="Unassembled WGS sequence"/>
</dbReference>
<dbReference type="InterPro" id="IPR036568">
    <property type="entry name" value="GGCT-like_sf"/>
</dbReference>
<comment type="caution">
    <text evidence="5">The sequence shown here is derived from an EMBL/GenBank/DDBJ whole genome shotgun (WGS) entry which is preliminary data.</text>
</comment>
<reference evidence="5" key="2">
    <citation type="journal article" date="2020" name="Microorganisms">
        <title>Osmotic Adaptation and Compatible Solute Biosynthesis of Phototrophic Bacteria as Revealed from Genome Analyses.</title>
        <authorList>
            <person name="Imhoff J.F."/>
            <person name="Rahn T."/>
            <person name="Kunzel S."/>
            <person name="Keller A."/>
            <person name="Neulinger S.C."/>
        </authorList>
    </citation>
    <scope>NUCLEOTIDE SEQUENCE</scope>
    <source>
        <strain evidence="5">DSM 9154</strain>
    </source>
</reference>
<dbReference type="SUPFAM" id="SSF110857">
    <property type="entry name" value="Gamma-glutamyl cyclotransferase-like"/>
    <property type="match status" value="1"/>
</dbReference>
<dbReference type="PANTHER" id="PTHR12510:SF4">
    <property type="entry name" value="GAMMA-GLUTAMYLAMINECYCLOTRANSFERASE"/>
    <property type="match status" value="1"/>
</dbReference>
<dbReference type="Gene3D" id="3.10.490.10">
    <property type="entry name" value="Gamma-glutamyl cyclotransferase-like"/>
    <property type="match status" value="1"/>
</dbReference>
<dbReference type="GO" id="GO:0005829">
    <property type="term" value="C:cytosol"/>
    <property type="evidence" value="ECO:0007669"/>
    <property type="project" value="TreeGrafter"/>
</dbReference>
<evidence type="ECO:0000259" key="4">
    <source>
        <dbReference type="Pfam" id="PF06094"/>
    </source>
</evidence>
<evidence type="ECO:0000256" key="2">
    <source>
        <dbReference type="PIRSR" id="PIRSR639126-1"/>
    </source>
</evidence>
<dbReference type="InterPro" id="IPR009288">
    <property type="entry name" value="AIG2-like_dom"/>
</dbReference>
<dbReference type="InterPro" id="IPR013024">
    <property type="entry name" value="GGCT-like"/>
</dbReference>
<dbReference type="CDD" id="cd06661">
    <property type="entry name" value="GGCT_like"/>
    <property type="match status" value="1"/>
</dbReference>
<name>A0A934QIJ3_9PROT</name>
<organism evidence="5 6">
    <name type="scientific">Rhodovibrio salinarum</name>
    <dbReference type="NCBI Taxonomy" id="1087"/>
    <lineage>
        <taxon>Bacteria</taxon>
        <taxon>Pseudomonadati</taxon>
        <taxon>Pseudomonadota</taxon>
        <taxon>Alphaproteobacteria</taxon>
        <taxon>Rhodospirillales</taxon>
        <taxon>Rhodovibrionaceae</taxon>
        <taxon>Rhodovibrio</taxon>
    </lineage>
</organism>
<keyword evidence="6" id="KW-1185">Reference proteome</keyword>
<proteinExistence type="inferred from homology"/>
<comment type="similarity">
    <text evidence="1 3">Belongs to the gamma-glutamylcyclotransferase family.</text>
</comment>
<dbReference type="PANTHER" id="PTHR12510">
    <property type="entry name" value="TROPONIN C-AKIN-1 PROTEIN"/>
    <property type="match status" value="1"/>
</dbReference>
<evidence type="ECO:0000256" key="1">
    <source>
        <dbReference type="ARBA" id="ARBA00008861"/>
    </source>
</evidence>